<accession>M1DVC1</accession>
<organism evidence="2 3">
    <name type="scientific">Solanum tuberosum</name>
    <name type="common">Potato</name>
    <dbReference type="NCBI Taxonomy" id="4113"/>
    <lineage>
        <taxon>Eukaryota</taxon>
        <taxon>Viridiplantae</taxon>
        <taxon>Streptophyta</taxon>
        <taxon>Embryophyta</taxon>
        <taxon>Tracheophyta</taxon>
        <taxon>Spermatophyta</taxon>
        <taxon>Magnoliopsida</taxon>
        <taxon>eudicotyledons</taxon>
        <taxon>Gunneridae</taxon>
        <taxon>Pentapetalae</taxon>
        <taxon>asterids</taxon>
        <taxon>lamiids</taxon>
        <taxon>Solanales</taxon>
        <taxon>Solanaceae</taxon>
        <taxon>Solanoideae</taxon>
        <taxon>Solaneae</taxon>
        <taxon>Solanum</taxon>
    </lineage>
</organism>
<reference evidence="3" key="1">
    <citation type="journal article" date="2011" name="Nature">
        <title>Genome sequence and analysis of the tuber crop potato.</title>
        <authorList>
            <consortium name="The Potato Genome Sequencing Consortium"/>
        </authorList>
    </citation>
    <scope>NUCLEOTIDE SEQUENCE [LARGE SCALE GENOMIC DNA]</scope>
    <source>
        <strain evidence="3">cv. DM1-3 516 R44</strain>
    </source>
</reference>
<dbReference type="InParanoid" id="M1DVC1"/>
<dbReference type="HOGENOM" id="CLU_1177152_0_0_1"/>
<evidence type="ECO:0000256" key="1">
    <source>
        <dbReference type="SAM" id="MobiDB-lite"/>
    </source>
</evidence>
<evidence type="ECO:0000313" key="2">
    <source>
        <dbReference type="EnsemblPlants" id="PGSC0003DMT400094992"/>
    </source>
</evidence>
<protein>
    <recommendedName>
        <fullName evidence="4">Gag-pol polyprotein</fullName>
    </recommendedName>
</protein>
<feature type="region of interest" description="Disordered" evidence="1">
    <location>
        <begin position="94"/>
        <end position="113"/>
    </location>
</feature>
<proteinExistence type="predicted"/>
<keyword evidence="3" id="KW-1185">Reference proteome</keyword>
<sequence length="236" mass="26242">MVVDLRARMSKFVSGASDLVAKECLTAMLVKEMYVSRLMVHAQQIEEENLKEKTRIRRGQEGIMVISHIKGPIEEIILKSGHKMRDFSFLTAKGRKGRRVQSRGSRSSAPKQDRFYALQTRQDHEGSPDAVISGEMSVNGRNGSQLGHQDDIGNLNNVNKAQLDGVAAIRLPQVVGIIVFHVTSTMLQLLQMKGLFGGLAHEDPQDHIRKFIDMCGLSRSRTSHKSQSDSGCSLFL</sequence>
<name>M1DVC1_SOLTU</name>
<dbReference type="PaxDb" id="4113-PGSC0003DMT400094992"/>
<evidence type="ECO:0000313" key="3">
    <source>
        <dbReference type="Proteomes" id="UP000011115"/>
    </source>
</evidence>
<dbReference type="AlphaFoldDB" id="M1DVC1"/>
<dbReference type="Proteomes" id="UP000011115">
    <property type="component" value="Unassembled WGS sequence"/>
</dbReference>
<evidence type="ECO:0008006" key="4">
    <source>
        <dbReference type="Google" id="ProtNLM"/>
    </source>
</evidence>
<reference evidence="2" key="2">
    <citation type="submission" date="2015-06" db="UniProtKB">
        <authorList>
            <consortium name="EnsemblPlants"/>
        </authorList>
    </citation>
    <scope>IDENTIFICATION</scope>
    <source>
        <strain evidence="2">DM1-3 516 R44</strain>
    </source>
</reference>
<dbReference type="Gramene" id="PGSC0003DMT400094992">
    <property type="protein sequence ID" value="PGSC0003DMT400094992"/>
    <property type="gene ID" value="PGSC0003DMG400044563"/>
</dbReference>
<dbReference type="EnsemblPlants" id="PGSC0003DMT400094992">
    <property type="protein sequence ID" value="PGSC0003DMT400094992"/>
    <property type="gene ID" value="PGSC0003DMG400044563"/>
</dbReference>